<reference evidence="3 4" key="1">
    <citation type="journal article" date="2011" name="J. Bacteriol.">
        <title>Genome sequence of Taylorella equigenitalis MCE9, the causative agent of contagious equine metritis.</title>
        <authorList>
            <person name="Hebert L."/>
            <person name="Moumen B."/>
            <person name="Duquesne F."/>
            <person name="Breuil M.F."/>
            <person name="Laugier C."/>
            <person name="Batto J.M."/>
            <person name="Renault P."/>
            <person name="Petry S."/>
        </authorList>
    </citation>
    <scope>NUCLEOTIDE SEQUENCE [LARGE SCALE GENOMIC DNA]</scope>
    <source>
        <strain evidence="3 4">MCE9</strain>
    </source>
</reference>
<keyword evidence="1" id="KW-0238">DNA-binding</keyword>
<dbReference type="GO" id="GO:0003677">
    <property type="term" value="F:DNA binding"/>
    <property type="evidence" value="ECO:0007669"/>
    <property type="project" value="UniProtKB-KW"/>
</dbReference>
<dbReference type="EMBL" id="CP002456">
    <property type="protein sequence ID" value="ADU91762.1"/>
    <property type="molecule type" value="Genomic_DNA"/>
</dbReference>
<dbReference type="Proteomes" id="UP000007472">
    <property type="component" value="Chromosome"/>
</dbReference>
<dbReference type="GO" id="GO:0009035">
    <property type="term" value="F:type I site-specific deoxyribonuclease activity"/>
    <property type="evidence" value="ECO:0007669"/>
    <property type="project" value="UniProtKB-EC"/>
</dbReference>
<evidence type="ECO:0000313" key="4">
    <source>
        <dbReference type="Proteomes" id="UP000007472"/>
    </source>
</evidence>
<sequence length="134" mass="15870">MKEELIIDVIQEMIPYLNNMQIEKLQEILKNKFNDYELTENSKQIKTANINYVGLFLSAKRVEGCSDKSLKYYKATIECMLSTLQKDVKHIMTNDIREYLTSYQENKRSSKVTIDNIRRILSSFFLGWRTRTTL</sequence>
<feature type="domain" description="Integrase SAM-like N-terminal" evidence="2">
    <location>
        <begin position="56"/>
        <end position="125"/>
    </location>
</feature>
<protein>
    <submittedName>
        <fullName evidence="3">Type I restriction-modification system, specificity subunit S</fullName>
        <ecNumber evidence="3">3.1.21.3</ecNumber>
    </submittedName>
</protein>
<evidence type="ECO:0000313" key="3">
    <source>
        <dbReference type="EMBL" id="ADU91762.1"/>
    </source>
</evidence>
<organism evidence="3 4">
    <name type="scientific">Taylorella equigenitalis (strain MCE9)</name>
    <dbReference type="NCBI Taxonomy" id="937774"/>
    <lineage>
        <taxon>Bacteria</taxon>
        <taxon>Pseudomonadati</taxon>
        <taxon>Pseudomonadota</taxon>
        <taxon>Betaproteobacteria</taxon>
        <taxon>Burkholderiales</taxon>
        <taxon>Alcaligenaceae</taxon>
        <taxon>Taylorella</taxon>
    </lineage>
</organism>
<dbReference type="AlphaFoldDB" id="A0A654KH85"/>
<evidence type="ECO:0000256" key="1">
    <source>
        <dbReference type="ARBA" id="ARBA00023125"/>
    </source>
</evidence>
<dbReference type="KEGG" id="teq:TEQUI_0824"/>
<dbReference type="InterPro" id="IPR010998">
    <property type="entry name" value="Integrase_recombinase_N"/>
</dbReference>
<dbReference type="InterPro" id="IPR004107">
    <property type="entry name" value="Integrase_SAM-like_N"/>
</dbReference>
<proteinExistence type="predicted"/>
<gene>
    <name evidence="3" type="ordered locus">TEQUI_0824</name>
</gene>
<evidence type="ECO:0000259" key="2">
    <source>
        <dbReference type="Pfam" id="PF13495"/>
    </source>
</evidence>
<dbReference type="Pfam" id="PF13495">
    <property type="entry name" value="Phage_int_SAM_4"/>
    <property type="match status" value="1"/>
</dbReference>
<dbReference type="Gene3D" id="1.10.150.130">
    <property type="match status" value="1"/>
</dbReference>
<accession>A0A654KH85</accession>
<keyword evidence="3" id="KW-0378">Hydrolase</keyword>
<dbReference type="GO" id="GO:0015074">
    <property type="term" value="P:DNA integration"/>
    <property type="evidence" value="ECO:0007669"/>
    <property type="project" value="InterPro"/>
</dbReference>
<name>A0A654KH85_TAYEM</name>
<dbReference type="EC" id="3.1.21.3" evidence="3"/>